<name>A0AA88HA56_ARTSF</name>
<dbReference type="CDD" id="cd19858">
    <property type="entry name" value="DSRM_STAU_rpt2"/>
    <property type="match status" value="1"/>
</dbReference>
<dbReference type="GO" id="GO:0005886">
    <property type="term" value="C:plasma membrane"/>
    <property type="evidence" value="ECO:0007669"/>
    <property type="project" value="TreeGrafter"/>
</dbReference>
<dbReference type="PANTHER" id="PTHR46054">
    <property type="entry name" value="MATERNAL EFFECT PROTEIN STAUFEN"/>
    <property type="match status" value="1"/>
</dbReference>
<feature type="domain" description="DRBM" evidence="3">
    <location>
        <begin position="247"/>
        <end position="314"/>
    </location>
</feature>
<dbReference type="GO" id="GO:0010494">
    <property type="term" value="C:cytoplasmic stress granule"/>
    <property type="evidence" value="ECO:0007669"/>
    <property type="project" value="TreeGrafter"/>
</dbReference>
<organism evidence="4 5">
    <name type="scientific">Artemia franciscana</name>
    <name type="common">Brine shrimp</name>
    <name type="synonym">Artemia sanfranciscana</name>
    <dbReference type="NCBI Taxonomy" id="6661"/>
    <lineage>
        <taxon>Eukaryota</taxon>
        <taxon>Metazoa</taxon>
        <taxon>Ecdysozoa</taxon>
        <taxon>Arthropoda</taxon>
        <taxon>Crustacea</taxon>
        <taxon>Branchiopoda</taxon>
        <taxon>Anostraca</taxon>
        <taxon>Artemiidae</taxon>
        <taxon>Artemia</taxon>
    </lineage>
</organism>
<dbReference type="AlphaFoldDB" id="A0AA88HA56"/>
<evidence type="ECO:0000313" key="4">
    <source>
        <dbReference type="EMBL" id="KAK2708220.1"/>
    </source>
</evidence>
<dbReference type="SUPFAM" id="SSF54768">
    <property type="entry name" value="dsRNA-binding domain-like"/>
    <property type="match status" value="3"/>
</dbReference>
<dbReference type="GO" id="GO:0032839">
    <property type="term" value="C:dendrite cytoplasm"/>
    <property type="evidence" value="ECO:0007669"/>
    <property type="project" value="GOC"/>
</dbReference>
<keyword evidence="5" id="KW-1185">Reference proteome</keyword>
<dbReference type="SMART" id="SM00358">
    <property type="entry name" value="DSRM"/>
    <property type="match status" value="3"/>
</dbReference>
<dbReference type="InterPro" id="IPR051740">
    <property type="entry name" value="DRBM-containing_protein"/>
</dbReference>
<keyword evidence="1 2" id="KW-0694">RNA-binding</keyword>
<dbReference type="FunFam" id="3.30.160.20:FF:000007">
    <property type="entry name" value="Double-stranded RNA-binding protein Staufen homolog 1"/>
    <property type="match status" value="1"/>
</dbReference>
<protein>
    <recommendedName>
        <fullName evidence="3">DRBM domain-containing protein</fullName>
    </recommendedName>
</protein>
<evidence type="ECO:0000259" key="3">
    <source>
        <dbReference type="PROSITE" id="PS50137"/>
    </source>
</evidence>
<dbReference type="InterPro" id="IPR014720">
    <property type="entry name" value="dsRBD_dom"/>
</dbReference>
<evidence type="ECO:0000256" key="1">
    <source>
        <dbReference type="ARBA" id="ARBA00022884"/>
    </source>
</evidence>
<dbReference type="PROSITE" id="PS50137">
    <property type="entry name" value="DS_RBD"/>
    <property type="match status" value="3"/>
</dbReference>
<feature type="domain" description="DRBM" evidence="3">
    <location>
        <begin position="33"/>
        <end position="100"/>
    </location>
</feature>
<reference evidence="4" key="1">
    <citation type="submission" date="2023-07" db="EMBL/GenBank/DDBJ databases">
        <title>Chromosome-level genome assembly of Artemia franciscana.</title>
        <authorList>
            <person name="Jo E."/>
        </authorList>
    </citation>
    <scope>NUCLEOTIDE SEQUENCE</scope>
    <source>
        <tissue evidence="4">Whole body</tissue>
    </source>
</reference>
<dbReference type="GO" id="GO:0007281">
    <property type="term" value="P:germ cell development"/>
    <property type="evidence" value="ECO:0007669"/>
    <property type="project" value="TreeGrafter"/>
</dbReference>
<dbReference type="Gene3D" id="3.30.160.20">
    <property type="match status" value="3"/>
</dbReference>
<dbReference type="GO" id="GO:0003725">
    <property type="term" value="F:double-stranded RNA binding"/>
    <property type="evidence" value="ECO:0007669"/>
    <property type="project" value="TreeGrafter"/>
</dbReference>
<dbReference type="GO" id="GO:0003729">
    <property type="term" value="F:mRNA binding"/>
    <property type="evidence" value="ECO:0007669"/>
    <property type="project" value="TreeGrafter"/>
</dbReference>
<dbReference type="GO" id="GO:0035418">
    <property type="term" value="P:protein localization to synapse"/>
    <property type="evidence" value="ECO:0007669"/>
    <property type="project" value="TreeGrafter"/>
</dbReference>
<dbReference type="Pfam" id="PF00035">
    <property type="entry name" value="dsrm"/>
    <property type="match status" value="3"/>
</dbReference>
<feature type="domain" description="DRBM" evidence="3">
    <location>
        <begin position="116"/>
        <end position="225"/>
    </location>
</feature>
<dbReference type="EMBL" id="JAVRJZ010000018">
    <property type="protein sequence ID" value="KAK2708220.1"/>
    <property type="molecule type" value="Genomic_DNA"/>
</dbReference>
<proteinExistence type="predicted"/>
<evidence type="ECO:0000256" key="2">
    <source>
        <dbReference type="PROSITE-ProRule" id="PRU00266"/>
    </source>
</evidence>
<gene>
    <name evidence="4" type="ORF">QYM36_013972</name>
</gene>
<dbReference type="Proteomes" id="UP001187531">
    <property type="component" value="Unassembled WGS sequence"/>
</dbReference>
<evidence type="ECO:0000313" key="5">
    <source>
        <dbReference type="Proteomes" id="UP001187531"/>
    </source>
</evidence>
<sequence length="319" mass="36337">MLIEDTTEIFIDKSFTEMTQSNIKNTILRLNGQALRLLNDIATINKIQHQYRLVKESGQGHKKMFFVELELGDETYKAYGSSIKKARHAAAAEALFHTRYPRLPTKKMNSVSSRVKPTAELNVLAMKIGVPVTYNFVERPLPLMPGSYMGGGYNYHKGPFYQNRRVYNPRRYSPCGYSLSPHVHRFPDSFTVTCKILDREYEGTAPTPQAAKHNAAQKALNELKNMPSLVENKQIEKHDDPSLELKSPISLVYELAFTHNLNIRFDVISESGPPHRKNFVTKCTVDDLTTEGEGRSKSLSKNRSAKLMLEELKKILQFK</sequence>
<dbReference type="GO" id="GO:0008298">
    <property type="term" value="P:intracellular mRNA localization"/>
    <property type="evidence" value="ECO:0007669"/>
    <property type="project" value="TreeGrafter"/>
</dbReference>
<dbReference type="GO" id="GO:0043025">
    <property type="term" value="C:neuronal cell body"/>
    <property type="evidence" value="ECO:0007669"/>
    <property type="project" value="TreeGrafter"/>
</dbReference>
<accession>A0AA88HA56</accession>
<comment type="caution">
    <text evidence="4">The sequence shown here is derived from an EMBL/GenBank/DDBJ whole genome shotgun (WGS) entry which is preliminary data.</text>
</comment>
<dbReference type="GO" id="GO:0098964">
    <property type="term" value="P:anterograde dendritic transport of messenger ribonucleoprotein complex"/>
    <property type="evidence" value="ECO:0007669"/>
    <property type="project" value="TreeGrafter"/>
</dbReference>
<dbReference type="PANTHER" id="PTHR46054:SF3">
    <property type="entry name" value="MATERNAL EFFECT PROTEIN STAUFEN"/>
    <property type="match status" value="1"/>
</dbReference>